<feature type="chain" id="PRO_5039297033" description="DUF5068 domain-containing protein" evidence="2">
    <location>
        <begin position="24"/>
        <end position="436"/>
    </location>
</feature>
<dbReference type="EMBL" id="CP008876">
    <property type="protein sequence ID" value="AIF66180.1"/>
    <property type="molecule type" value="Genomic_DNA"/>
</dbReference>
<evidence type="ECO:0000313" key="4">
    <source>
        <dbReference type="Proteomes" id="UP000027980"/>
    </source>
</evidence>
<dbReference type="GeneID" id="34221464"/>
<evidence type="ECO:0000256" key="2">
    <source>
        <dbReference type="SAM" id="SignalP"/>
    </source>
</evidence>
<feature type="compositionally biased region" description="Basic and acidic residues" evidence="1">
    <location>
        <begin position="26"/>
        <end position="53"/>
    </location>
</feature>
<sequence>MNKKLMILFGAMLSVFIISGCGADNKEASTEEKTAASEEKAASENDSENKNEETGSEEPAAVDSESGDFAELIDYMKTTTDAEEATVFYESTDPQTHDMDGVTASLDQYSIVGLKDFHTDYSIPFNDETNGAVVLTQYTITNDTDEDVHYMPSMYMSIPGATQQYNNYREILPEEGQLPVKLNPDNKYLIKAGESVTGTYTYPLGESELYGAIAAGEGTIEAPTAQTDPDDISTAIGRKGSFIIDFRSVAAEESESADTENTSKESSTDINEGFYEDATTLENMGEKAMLDQKEGIGESQELGDTTVTLEGYQFTEFTPNMEEAPRFEDFNGVVLLTVNFALDNKTDENIGLGSISSTLTVDDSWWQLNEGMLTNYRISEVIESGESGELLQVYVLDKEEYDKLWKDKSFEIEIGPIRNEDAKDISKGKEAVFQLK</sequence>
<dbReference type="HOGENOM" id="CLU_051996_0_0_9"/>
<proteinExistence type="predicted"/>
<feature type="region of interest" description="Disordered" evidence="1">
    <location>
        <begin position="26"/>
        <end position="67"/>
    </location>
</feature>
<organism evidence="3 4">
    <name type="scientific">Terribacillus saccharophilus</name>
    <dbReference type="NCBI Taxonomy" id="361277"/>
    <lineage>
        <taxon>Bacteria</taxon>
        <taxon>Bacillati</taxon>
        <taxon>Bacillota</taxon>
        <taxon>Bacilli</taxon>
        <taxon>Bacillales</taxon>
        <taxon>Bacillaceae</taxon>
        <taxon>Terribacillus</taxon>
    </lineage>
</organism>
<name>A0A075LHP8_9BACI</name>
<dbReference type="Proteomes" id="UP000027980">
    <property type="component" value="Chromosome"/>
</dbReference>
<evidence type="ECO:0000256" key="1">
    <source>
        <dbReference type="SAM" id="MobiDB-lite"/>
    </source>
</evidence>
<gene>
    <name evidence="3" type="ORF">GZ22_05800</name>
</gene>
<dbReference type="Pfam" id="PF16781">
    <property type="entry name" value="DUF5068"/>
    <property type="match status" value="1"/>
</dbReference>
<accession>A0A075LHP8</accession>
<dbReference type="AlphaFoldDB" id="A0A075LHP8"/>
<dbReference type="Gene3D" id="2.60.40.4170">
    <property type="match status" value="1"/>
</dbReference>
<protein>
    <recommendedName>
        <fullName evidence="5">DUF5068 domain-containing protein</fullName>
    </recommendedName>
</protein>
<feature type="signal peptide" evidence="2">
    <location>
        <begin position="1"/>
        <end position="23"/>
    </location>
</feature>
<dbReference type="KEGG" id="tap:GZ22_05800"/>
<dbReference type="RefSeq" id="WP_038559655.1">
    <property type="nucleotide sequence ID" value="NZ_CP008876.1"/>
</dbReference>
<evidence type="ECO:0008006" key="5">
    <source>
        <dbReference type="Google" id="ProtNLM"/>
    </source>
</evidence>
<keyword evidence="2" id="KW-0732">Signal</keyword>
<evidence type="ECO:0000313" key="3">
    <source>
        <dbReference type="EMBL" id="AIF66180.1"/>
    </source>
</evidence>
<dbReference type="PROSITE" id="PS51257">
    <property type="entry name" value="PROKAR_LIPOPROTEIN"/>
    <property type="match status" value="1"/>
</dbReference>
<feature type="region of interest" description="Disordered" evidence="1">
    <location>
        <begin position="251"/>
        <end position="271"/>
    </location>
</feature>
<reference evidence="3 4" key="1">
    <citation type="submission" date="2014-07" db="EMBL/GenBank/DDBJ databases">
        <title>Complete genome sequence of a moderately halophilic bacterium Terribacillus aidingensis MP602, isolated from Cryptomeria fortunei in Tianmu mountain in China.</title>
        <authorList>
            <person name="Wang Y."/>
            <person name="Lu P."/>
            <person name="Zhang L."/>
        </authorList>
    </citation>
    <scope>NUCLEOTIDE SEQUENCE [LARGE SCALE GENOMIC DNA]</scope>
    <source>
        <strain evidence="3 4">MP602</strain>
    </source>
</reference>
<dbReference type="InterPro" id="IPR031888">
    <property type="entry name" value="DUF5068"/>
</dbReference>